<comment type="caution">
    <text evidence="1">The sequence shown here is derived from an EMBL/GenBank/DDBJ whole genome shotgun (WGS) entry which is preliminary data.</text>
</comment>
<gene>
    <name evidence="1" type="ORF">ACJDUG_14035</name>
</gene>
<evidence type="ECO:0000313" key="1">
    <source>
        <dbReference type="EMBL" id="MFL0248085.1"/>
    </source>
</evidence>
<dbReference type="RefSeq" id="WP_406770516.1">
    <property type="nucleotide sequence ID" value="NZ_JBJHZZ010000012.1"/>
</dbReference>
<name>A0ABW8T816_9CLOT</name>
<keyword evidence="2" id="KW-1185">Reference proteome</keyword>
<evidence type="ECO:0000313" key="2">
    <source>
        <dbReference type="Proteomes" id="UP001623591"/>
    </source>
</evidence>
<dbReference type="EMBL" id="JBJHZZ010000012">
    <property type="protein sequence ID" value="MFL0248085.1"/>
    <property type="molecule type" value="Genomic_DNA"/>
</dbReference>
<dbReference type="Proteomes" id="UP001623591">
    <property type="component" value="Unassembled WGS sequence"/>
</dbReference>
<dbReference type="InterPro" id="IPR014718">
    <property type="entry name" value="GH-type_carb-bd"/>
</dbReference>
<proteinExistence type="predicted"/>
<accession>A0ABW8T816</accession>
<sequence length="49" mass="5797">MKWLKAVKSSFKGFPYLGIWTKYPNGSFLCIEPWFGHGDYEDVIYSKNF</sequence>
<dbReference type="Gene3D" id="2.70.98.10">
    <property type="match status" value="1"/>
</dbReference>
<protein>
    <submittedName>
        <fullName evidence="1">Uncharacterized protein</fullName>
    </submittedName>
</protein>
<reference evidence="1 2" key="1">
    <citation type="submission" date="2024-11" db="EMBL/GenBank/DDBJ databases">
        <authorList>
            <person name="Heng Y.C."/>
            <person name="Lim A.C.H."/>
            <person name="Lee J.K.Y."/>
            <person name="Kittelmann S."/>
        </authorList>
    </citation>
    <scope>NUCLEOTIDE SEQUENCE [LARGE SCALE GENOMIC DNA]</scope>
    <source>
        <strain evidence="1 2">WILCCON 0185</strain>
    </source>
</reference>
<organism evidence="1 2">
    <name type="scientific">Candidatus Clostridium stratigraminis</name>
    <dbReference type="NCBI Taxonomy" id="3381661"/>
    <lineage>
        <taxon>Bacteria</taxon>
        <taxon>Bacillati</taxon>
        <taxon>Bacillota</taxon>
        <taxon>Clostridia</taxon>
        <taxon>Eubacteriales</taxon>
        <taxon>Clostridiaceae</taxon>
        <taxon>Clostridium</taxon>
    </lineage>
</organism>